<keyword evidence="2" id="KW-1185">Reference proteome</keyword>
<gene>
    <name evidence="1" type="ORF">WS67_22030</name>
</gene>
<reference evidence="1 2" key="1">
    <citation type="submission" date="2015-11" db="EMBL/GenBank/DDBJ databases">
        <title>Expanding the genomic diversity of Burkholderia species for the development of highly accurate diagnostics.</title>
        <authorList>
            <person name="Sahl J."/>
            <person name="Keim P."/>
            <person name="Wagner D."/>
        </authorList>
    </citation>
    <scope>NUCLEOTIDE SEQUENCE [LARGE SCALE GENOMIC DNA]</scope>
    <source>
        <strain evidence="1 2">TSV85</strain>
    </source>
</reference>
<dbReference type="Proteomes" id="UP000062788">
    <property type="component" value="Unassembled WGS sequence"/>
</dbReference>
<dbReference type="EMBL" id="LOWA01000056">
    <property type="protein sequence ID" value="KVE23889.1"/>
    <property type="molecule type" value="Genomic_DNA"/>
</dbReference>
<proteinExistence type="predicted"/>
<evidence type="ECO:0000313" key="2">
    <source>
        <dbReference type="Proteomes" id="UP000062788"/>
    </source>
</evidence>
<name>A0A124P811_9BURK</name>
<accession>A0A124P811</accession>
<sequence>MGNLIRKLQFPARTRARSHWVGTLSLLGGLTFSLTALAGATGYTTLFGGGPIYKNTSNNISELAASGATEIVVWNIAVSSAGDLNFNGEFPLVKNGVYVGNATYPNFANNLAALKQGTVKRITFSIGSSNVGDWQNIKALVQSQGTGPSSILYKDFLAIKQALPSVDAIDFDDENSYDAATTVQFGVMLGSLGYHVMPDPYTNASYWTSVVSQINAQRPGTVDGVHLQTYAGGALNTPCSGWNFGGVPVFPGVADWDDSPPQAQSVMSAWQKQCGIVGAFLWLYDDIAGKNYGGVSAASAYMSAFSAGLAGK</sequence>
<dbReference type="AlphaFoldDB" id="A0A124P811"/>
<comment type="caution">
    <text evidence="1">The sequence shown here is derived from an EMBL/GenBank/DDBJ whole genome shotgun (WGS) entry which is preliminary data.</text>
</comment>
<evidence type="ECO:0000313" key="1">
    <source>
        <dbReference type="EMBL" id="KVE23889.1"/>
    </source>
</evidence>
<protein>
    <submittedName>
        <fullName evidence="1">Uncharacterized protein</fullName>
    </submittedName>
</protein>
<organism evidence="1 2">
    <name type="scientific">Burkholderia singularis</name>
    <dbReference type="NCBI Taxonomy" id="1503053"/>
    <lineage>
        <taxon>Bacteria</taxon>
        <taxon>Pseudomonadati</taxon>
        <taxon>Pseudomonadota</taxon>
        <taxon>Betaproteobacteria</taxon>
        <taxon>Burkholderiales</taxon>
        <taxon>Burkholderiaceae</taxon>
        <taxon>Burkholderia</taxon>
        <taxon>pseudomallei group</taxon>
    </lineage>
</organism>